<gene>
    <name evidence="3" type="ORF">BDP27DRAFT_1363869</name>
</gene>
<keyword evidence="1" id="KW-0677">Repeat</keyword>
<dbReference type="Proteomes" id="UP000772434">
    <property type="component" value="Unassembled WGS sequence"/>
</dbReference>
<comment type="caution">
    <text evidence="3">The sequence shown here is derived from an EMBL/GenBank/DDBJ whole genome shotgun (WGS) entry which is preliminary data.</text>
</comment>
<dbReference type="PANTHER" id="PTHR10039:SF14">
    <property type="entry name" value="NACHT DOMAIN-CONTAINING PROTEIN"/>
    <property type="match status" value="1"/>
</dbReference>
<dbReference type="Gene3D" id="3.40.50.300">
    <property type="entry name" value="P-loop containing nucleotide triphosphate hydrolases"/>
    <property type="match status" value="1"/>
</dbReference>
<evidence type="ECO:0000256" key="1">
    <source>
        <dbReference type="ARBA" id="ARBA00022737"/>
    </source>
</evidence>
<accession>A0A9P5PSY2</accession>
<dbReference type="SUPFAM" id="SSF52540">
    <property type="entry name" value="P-loop containing nucleoside triphosphate hydrolases"/>
    <property type="match status" value="1"/>
</dbReference>
<dbReference type="InterPro" id="IPR027417">
    <property type="entry name" value="P-loop_NTPase"/>
</dbReference>
<sequence>MIGEGNNGYMSLSSYERMFTGAHNFSISGPSQFTVNNYPMTNTSPRNDMRQKLQRELNFVALNAGIDGDKICLPGTRGEIIREITNWVQYENDNTVRRYILCGEAGTGKSAIAHTVGKKLQEMGFLVAFFAFNRSMLENRTPSNALRTIAYTIGVSDQNFAEGLLKVFGEDPSLSGSTSIQTQWEKLIVAPAQRVDLAKHDPDGPRDQLLSVLMSGRNDLPSNFRVFTTSRLENDIIVYVEKSINWHASPRIRMMRDIEGIEEDIYRFVVAKMQTGGGLGILVHSQCRLLATKAEGYFQWASTVCKALRGGGKGGLSVQARFQQFMDTAPGNYTDLTPLDSLYMSILAECFDQEAMERYHSVMAIILAVFEPLSRTSLKKIQIIGFPEESDTIDAVVCFLGSLFTGVESLDTPISPVHTSIRDFLVDETRSRKFAVNIGQGHTMLVWGSLQLMMKNLHFNMCALENSYVFNSDVKDMNARIAKTIPQELQYACLFWDEHLCQSAATEDLLILVEKFWYKSSLFWLEVMSIFQTIHVVSRAIENVRKVKIEVPDKVSDCLMLRISFP</sequence>
<evidence type="ECO:0000313" key="4">
    <source>
        <dbReference type="Proteomes" id="UP000772434"/>
    </source>
</evidence>
<feature type="domain" description="Nephrocystin 3-like N-terminal" evidence="2">
    <location>
        <begin position="83"/>
        <end position="231"/>
    </location>
</feature>
<dbReference type="AlphaFoldDB" id="A0A9P5PSY2"/>
<dbReference type="Pfam" id="PF24883">
    <property type="entry name" value="NPHP3_N"/>
    <property type="match status" value="1"/>
</dbReference>
<protein>
    <recommendedName>
        <fullName evidence="2">Nephrocystin 3-like N-terminal domain-containing protein</fullName>
    </recommendedName>
</protein>
<dbReference type="OrthoDB" id="163438at2759"/>
<dbReference type="InterPro" id="IPR056884">
    <property type="entry name" value="NPHP3-like_N"/>
</dbReference>
<proteinExistence type="predicted"/>
<reference evidence="3" key="1">
    <citation type="submission" date="2020-11" db="EMBL/GenBank/DDBJ databases">
        <authorList>
            <consortium name="DOE Joint Genome Institute"/>
            <person name="Ahrendt S."/>
            <person name="Riley R."/>
            <person name="Andreopoulos W."/>
            <person name="Labutti K."/>
            <person name="Pangilinan J."/>
            <person name="Ruiz-Duenas F.J."/>
            <person name="Barrasa J.M."/>
            <person name="Sanchez-Garcia M."/>
            <person name="Camarero S."/>
            <person name="Miyauchi S."/>
            <person name="Serrano A."/>
            <person name="Linde D."/>
            <person name="Babiker R."/>
            <person name="Drula E."/>
            <person name="Ayuso-Fernandez I."/>
            <person name="Pacheco R."/>
            <person name="Padilla G."/>
            <person name="Ferreira P."/>
            <person name="Barriuso J."/>
            <person name="Kellner H."/>
            <person name="Castanera R."/>
            <person name="Alfaro M."/>
            <person name="Ramirez L."/>
            <person name="Pisabarro A.G."/>
            <person name="Kuo A."/>
            <person name="Tritt A."/>
            <person name="Lipzen A."/>
            <person name="He G."/>
            <person name="Yan M."/>
            <person name="Ng V."/>
            <person name="Cullen D."/>
            <person name="Martin F."/>
            <person name="Rosso M.-N."/>
            <person name="Henrissat B."/>
            <person name="Hibbett D."/>
            <person name="Martinez A.T."/>
            <person name="Grigoriev I.V."/>
        </authorList>
    </citation>
    <scope>NUCLEOTIDE SEQUENCE</scope>
    <source>
        <strain evidence="3">AH 40177</strain>
    </source>
</reference>
<dbReference type="EMBL" id="JADNRY010000057">
    <property type="protein sequence ID" value="KAF9068803.1"/>
    <property type="molecule type" value="Genomic_DNA"/>
</dbReference>
<organism evidence="3 4">
    <name type="scientific">Rhodocollybia butyracea</name>
    <dbReference type="NCBI Taxonomy" id="206335"/>
    <lineage>
        <taxon>Eukaryota</taxon>
        <taxon>Fungi</taxon>
        <taxon>Dikarya</taxon>
        <taxon>Basidiomycota</taxon>
        <taxon>Agaricomycotina</taxon>
        <taxon>Agaricomycetes</taxon>
        <taxon>Agaricomycetidae</taxon>
        <taxon>Agaricales</taxon>
        <taxon>Marasmiineae</taxon>
        <taxon>Omphalotaceae</taxon>
        <taxon>Rhodocollybia</taxon>
    </lineage>
</organism>
<evidence type="ECO:0000259" key="2">
    <source>
        <dbReference type="Pfam" id="PF24883"/>
    </source>
</evidence>
<dbReference type="PANTHER" id="PTHR10039">
    <property type="entry name" value="AMELOGENIN"/>
    <property type="match status" value="1"/>
</dbReference>
<name>A0A9P5PSY2_9AGAR</name>
<evidence type="ECO:0000313" key="3">
    <source>
        <dbReference type="EMBL" id="KAF9068803.1"/>
    </source>
</evidence>
<keyword evidence="4" id="KW-1185">Reference proteome</keyword>